<proteinExistence type="inferred from homology"/>
<accession>A0A2T3MU24</accession>
<dbReference type="Gene3D" id="3.40.50.10090">
    <property type="match status" value="2"/>
</dbReference>
<keyword evidence="5 9" id="KW-0627">Porphyrin biosynthesis</keyword>
<dbReference type="AlphaFoldDB" id="A0A2T3MU24"/>
<evidence type="ECO:0000256" key="6">
    <source>
        <dbReference type="ARBA" id="ARBA00037589"/>
    </source>
</evidence>
<keyword evidence="12" id="KW-1185">Reference proteome</keyword>
<dbReference type="RefSeq" id="WP_107284743.1">
    <property type="nucleotide sequence ID" value="NZ_PYMC01000016.1"/>
</dbReference>
<evidence type="ECO:0000256" key="1">
    <source>
        <dbReference type="ARBA" id="ARBA00004772"/>
    </source>
</evidence>
<evidence type="ECO:0000256" key="3">
    <source>
        <dbReference type="ARBA" id="ARBA00013109"/>
    </source>
</evidence>
<sequence>MTILITRPAPECHKLTRQLNAAGINAIAQPLFTIEAGRELPALISHLNMLKNDDFLIAVSDHAVNLAHNYLMSQGASWPKNVHYMAVGHKTAAALAAATRQRVITPPTRCDSEGLLALPELKQVSGRQVVILRGNGGRELIYQTLLQRNATVSYCETYQRCWLALDGESLCQTWQAQQVSALVVTSGEQLTQLSGLIPEQDLAWFLQCHLFVPSQRIADQANELGFEKISTVGSAANTALFTFLSKIGTMG</sequence>
<dbReference type="PANTHER" id="PTHR38042:SF1">
    <property type="entry name" value="UROPORPHYRINOGEN-III SYNTHASE, CHLOROPLASTIC"/>
    <property type="match status" value="1"/>
</dbReference>
<dbReference type="InterPro" id="IPR039793">
    <property type="entry name" value="UROS/Hem4"/>
</dbReference>
<dbReference type="PANTHER" id="PTHR38042">
    <property type="entry name" value="UROPORPHYRINOGEN-III SYNTHASE, CHLOROPLASTIC"/>
    <property type="match status" value="1"/>
</dbReference>
<comment type="caution">
    <text evidence="11">The sequence shown here is derived from an EMBL/GenBank/DDBJ whole genome shotgun (WGS) entry which is preliminary data.</text>
</comment>
<evidence type="ECO:0000256" key="7">
    <source>
        <dbReference type="ARBA" id="ARBA00040167"/>
    </source>
</evidence>
<evidence type="ECO:0000256" key="8">
    <source>
        <dbReference type="ARBA" id="ARBA00048617"/>
    </source>
</evidence>
<evidence type="ECO:0000256" key="9">
    <source>
        <dbReference type="RuleBase" id="RU366031"/>
    </source>
</evidence>
<dbReference type="UniPathway" id="UPA00251">
    <property type="reaction ID" value="UER00320"/>
</dbReference>
<dbReference type="GO" id="GO:0006780">
    <property type="term" value="P:uroporphyrinogen III biosynthetic process"/>
    <property type="evidence" value="ECO:0007669"/>
    <property type="project" value="UniProtKB-UniRule"/>
</dbReference>
<dbReference type="InterPro" id="IPR036108">
    <property type="entry name" value="4pyrrol_syn_uPrphyn_synt_sf"/>
</dbReference>
<gene>
    <name evidence="11" type="ORF">C9I89_18170</name>
</gene>
<evidence type="ECO:0000256" key="5">
    <source>
        <dbReference type="ARBA" id="ARBA00023244"/>
    </source>
</evidence>
<dbReference type="EC" id="4.2.1.75" evidence="3 9"/>
<evidence type="ECO:0000313" key="12">
    <source>
        <dbReference type="Proteomes" id="UP000240904"/>
    </source>
</evidence>
<dbReference type="NCBIfam" id="NF004585">
    <property type="entry name" value="PRK05928.2-2"/>
    <property type="match status" value="1"/>
</dbReference>
<dbReference type="Proteomes" id="UP000240904">
    <property type="component" value="Unassembled WGS sequence"/>
</dbReference>
<evidence type="ECO:0000256" key="4">
    <source>
        <dbReference type="ARBA" id="ARBA00023239"/>
    </source>
</evidence>
<organism evidence="11 12">
    <name type="scientific">Photobacterium lipolyticum</name>
    <dbReference type="NCBI Taxonomy" id="266810"/>
    <lineage>
        <taxon>Bacteria</taxon>
        <taxon>Pseudomonadati</taxon>
        <taxon>Pseudomonadota</taxon>
        <taxon>Gammaproteobacteria</taxon>
        <taxon>Vibrionales</taxon>
        <taxon>Vibrionaceae</taxon>
        <taxon>Photobacterium</taxon>
    </lineage>
</organism>
<dbReference type="InterPro" id="IPR003754">
    <property type="entry name" value="4pyrrol_synth_uPrphyn_synth"/>
</dbReference>
<comment type="similarity">
    <text evidence="2 9">Belongs to the uroporphyrinogen-III synthase family.</text>
</comment>
<comment type="function">
    <text evidence="6 9">Catalyzes cyclization of the linear tetrapyrrole, hydroxymethylbilane, to the macrocyclic uroporphyrinogen III.</text>
</comment>
<dbReference type="SUPFAM" id="SSF69618">
    <property type="entry name" value="HemD-like"/>
    <property type="match status" value="1"/>
</dbReference>
<name>A0A2T3MU24_9GAMM</name>
<evidence type="ECO:0000313" key="11">
    <source>
        <dbReference type="EMBL" id="PSW03423.1"/>
    </source>
</evidence>
<dbReference type="EMBL" id="PYMC01000016">
    <property type="protein sequence ID" value="PSW03423.1"/>
    <property type="molecule type" value="Genomic_DNA"/>
</dbReference>
<comment type="catalytic activity">
    <reaction evidence="8 9">
        <text>hydroxymethylbilane = uroporphyrinogen III + H2O</text>
        <dbReference type="Rhea" id="RHEA:18965"/>
        <dbReference type="ChEBI" id="CHEBI:15377"/>
        <dbReference type="ChEBI" id="CHEBI:57308"/>
        <dbReference type="ChEBI" id="CHEBI:57845"/>
        <dbReference type="EC" id="4.2.1.75"/>
    </reaction>
</comment>
<dbReference type="Pfam" id="PF02602">
    <property type="entry name" value="HEM4"/>
    <property type="match status" value="1"/>
</dbReference>
<dbReference type="CDD" id="cd06578">
    <property type="entry name" value="HemD"/>
    <property type="match status" value="1"/>
</dbReference>
<evidence type="ECO:0000259" key="10">
    <source>
        <dbReference type="Pfam" id="PF02602"/>
    </source>
</evidence>
<reference evidence="11 12" key="1">
    <citation type="submission" date="2018-03" db="EMBL/GenBank/DDBJ databases">
        <title>Whole genome sequencing of Histamine producing bacteria.</title>
        <authorList>
            <person name="Butler K."/>
        </authorList>
    </citation>
    <scope>NUCLEOTIDE SEQUENCE [LARGE SCALE GENOMIC DNA]</scope>
    <source>
        <strain evidence="11 12">DSM 16190</strain>
    </source>
</reference>
<comment type="pathway">
    <text evidence="1 9">Porphyrin-containing compound metabolism; protoporphyrin-IX biosynthesis; coproporphyrinogen-III from 5-aminolevulinate: step 3/4.</text>
</comment>
<dbReference type="OrthoDB" id="9787650at2"/>
<feature type="domain" description="Tetrapyrrole biosynthesis uroporphyrinogen III synthase" evidence="10">
    <location>
        <begin position="15"/>
        <end position="229"/>
    </location>
</feature>
<protein>
    <recommendedName>
        <fullName evidence="7 9">Uroporphyrinogen-III synthase</fullName>
        <ecNumber evidence="3 9">4.2.1.75</ecNumber>
    </recommendedName>
</protein>
<keyword evidence="4 9" id="KW-0456">Lyase</keyword>
<dbReference type="GO" id="GO:0004852">
    <property type="term" value="F:uroporphyrinogen-III synthase activity"/>
    <property type="evidence" value="ECO:0007669"/>
    <property type="project" value="UniProtKB-UniRule"/>
</dbReference>
<evidence type="ECO:0000256" key="2">
    <source>
        <dbReference type="ARBA" id="ARBA00008133"/>
    </source>
</evidence>
<dbReference type="GO" id="GO:0006782">
    <property type="term" value="P:protoporphyrinogen IX biosynthetic process"/>
    <property type="evidence" value="ECO:0007669"/>
    <property type="project" value="UniProtKB-UniRule"/>
</dbReference>